<dbReference type="KEGG" id="cok:COCCU_04785"/>
<feature type="domain" description="Orn/DAP/Arg decarboxylase 2 N-terminal" evidence="3">
    <location>
        <begin position="29"/>
        <end position="270"/>
    </location>
</feature>
<name>A0A6B8VS01_9CORY</name>
<comment type="cofactor">
    <cofactor evidence="1">
        <name>pyridoxal 5'-phosphate</name>
        <dbReference type="ChEBI" id="CHEBI:597326"/>
    </cofactor>
</comment>
<dbReference type="InterPro" id="IPR029066">
    <property type="entry name" value="PLP-binding_barrel"/>
</dbReference>
<dbReference type="PANTHER" id="PTHR43727">
    <property type="entry name" value="DIAMINOPIMELATE DECARBOXYLASE"/>
    <property type="match status" value="1"/>
</dbReference>
<keyword evidence="2" id="KW-0663">Pyridoxal phosphate</keyword>
<dbReference type="Gene3D" id="2.40.37.10">
    <property type="entry name" value="Lyase, Ornithine Decarboxylase, Chain A, domain 1"/>
    <property type="match status" value="1"/>
</dbReference>
<dbReference type="SUPFAM" id="SSF50621">
    <property type="entry name" value="Alanine racemase C-terminal domain-like"/>
    <property type="match status" value="1"/>
</dbReference>
<dbReference type="SUPFAM" id="SSF51419">
    <property type="entry name" value="PLP-binding barrel"/>
    <property type="match status" value="1"/>
</dbReference>
<dbReference type="InterPro" id="IPR009006">
    <property type="entry name" value="Ala_racemase/Decarboxylase_C"/>
</dbReference>
<reference evidence="4 5" key="1">
    <citation type="submission" date="2019-11" db="EMBL/GenBank/DDBJ databases">
        <title>Complete genome sequence of Corynebacterium kalinowskii 1959, a novel Corynebacterium species isolated from soil of a small paddock in Vilsendorf, Germany.</title>
        <authorList>
            <person name="Schaffert L."/>
            <person name="Ruwe M."/>
            <person name="Milse J."/>
            <person name="Hanuschka K."/>
            <person name="Ortseifen V."/>
            <person name="Droste J."/>
            <person name="Brandt D."/>
            <person name="Schlueter L."/>
            <person name="Kutter Y."/>
            <person name="Vinke S."/>
            <person name="Viehoefer P."/>
            <person name="Jacob L."/>
            <person name="Luebke N.-C."/>
            <person name="Schulte-Berndt E."/>
            <person name="Hain C."/>
            <person name="Linder M."/>
            <person name="Schmidt P."/>
            <person name="Wollenschlaeger L."/>
            <person name="Luttermann T."/>
            <person name="Thieme E."/>
            <person name="Hassa J."/>
            <person name="Haak M."/>
            <person name="Wittchen M."/>
            <person name="Mentz A."/>
            <person name="Persicke M."/>
            <person name="Busche T."/>
            <person name="Ruckert C."/>
        </authorList>
    </citation>
    <scope>NUCLEOTIDE SEQUENCE [LARGE SCALE GENOMIC DNA]</scope>
    <source>
        <strain evidence="4 5">2039</strain>
    </source>
</reference>
<evidence type="ECO:0000259" key="3">
    <source>
        <dbReference type="Pfam" id="PF02784"/>
    </source>
</evidence>
<evidence type="ECO:0000256" key="1">
    <source>
        <dbReference type="ARBA" id="ARBA00001933"/>
    </source>
</evidence>
<keyword evidence="4" id="KW-0456">Lyase</keyword>
<dbReference type="AlphaFoldDB" id="A0A6B8VS01"/>
<evidence type="ECO:0000313" key="4">
    <source>
        <dbReference type="EMBL" id="QGU06903.1"/>
    </source>
</evidence>
<protein>
    <submittedName>
        <fullName evidence="4">Diaminopimelate decarboxylase</fullName>
        <ecNumber evidence="4">4.1.1.20</ecNumber>
    </submittedName>
</protein>
<proteinExistence type="predicted"/>
<dbReference type="EMBL" id="CP046455">
    <property type="protein sequence ID" value="QGU06903.1"/>
    <property type="molecule type" value="Genomic_DNA"/>
</dbReference>
<dbReference type="InterPro" id="IPR022644">
    <property type="entry name" value="De-COase2_N"/>
</dbReference>
<dbReference type="Gene3D" id="3.20.20.10">
    <property type="entry name" value="Alanine racemase"/>
    <property type="match status" value="1"/>
</dbReference>
<dbReference type="GO" id="GO:0008836">
    <property type="term" value="F:diaminopimelate decarboxylase activity"/>
    <property type="evidence" value="ECO:0007669"/>
    <property type="project" value="UniProtKB-EC"/>
</dbReference>
<dbReference type="EC" id="4.1.1.20" evidence="4"/>
<evidence type="ECO:0000313" key="5">
    <source>
        <dbReference type="Proteomes" id="UP000424462"/>
    </source>
</evidence>
<dbReference type="Proteomes" id="UP000424462">
    <property type="component" value="Chromosome"/>
</dbReference>
<evidence type="ECO:0000256" key="2">
    <source>
        <dbReference type="ARBA" id="ARBA00022898"/>
    </source>
</evidence>
<gene>
    <name evidence="4" type="primary">lysA2</name>
    <name evidence="4" type="ORF">COCCU_04785</name>
</gene>
<dbReference type="GO" id="GO:0009089">
    <property type="term" value="P:lysine biosynthetic process via diaminopimelate"/>
    <property type="evidence" value="ECO:0007669"/>
    <property type="project" value="TreeGrafter"/>
</dbReference>
<keyword evidence="5" id="KW-1185">Reference proteome</keyword>
<organism evidence="4 5">
    <name type="scientific">Corynebacterium occultum</name>
    <dbReference type="NCBI Taxonomy" id="2675219"/>
    <lineage>
        <taxon>Bacteria</taxon>
        <taxon>Bacillati</taxon>
        <taxon>Actinomycetota</taxon>
        <taxon>Actinomycetes</taxon>
        <taxon>Mycobacteriales</taxon>
        <taxon>Corynebacteriaceae</taxon>
        <taxon>Corynebacterium</taxon>
    </lineage>
</organism>
<sequence>MERSDHFQDMEPPTPAWVVDVPLLDKFLKRFQAALETHWSNSILSYSFKTNSLPWLVSFMRDHGAWAEVVSDTEYELALALGYTPDRIVYNGPIKSRERLRSALQEGSIINLDSKREVTWTAELAREMPETNFPVGLRVNWDLESRCPGESVTGEDEDGRFGFNVDNGELDQAISELRTAGVRIAGLHMHRNSLTQSLGVYRAAASVAAEIITSRNLDLDWVDIGGGFFASEDGSPTFDDYVSVIRETLDPVVDVDRTRLIVEPGGSLVAVPIEFHAGVLDVKEAGSSTFVLTDASRTDIDPLFRRKRPFEVRLDTDSTTSHPEQIIGGFTCMEDDRLTKLQDAPTLKTGDRVIFHKVGGYTMCYQSMFIEYLPAVYARTEDSLTLVRRKWGVSDFLRGNLWVENGELIDDTTSTALAEHELQSVEPSDLIQYSNLTSEYSGSAHAIR</sequence>
<dbReference type="PANTHER" id="PTHR43727:SF2">
    <property type="entry name" value="GROUP IV DECARBOXYLASE"/>
    <property type="match status" value="1"/>
</dbReference>
<accession>A0A6B8VS01</accession>
<dbReference type="Pfam" id="PF02784">
    <property type="entry name" value="Orn_Arg_deC_N"/>
    <property type="match status" value="1"/>
</dbReference>